<dbReference type="Proteomes" id="UP001165101">
    <property type="component" value="Unassembled WGS sequence"/>
</dbReference>
<dbReference type="EMBL" id="BSXV01001543">
    <property type="protein sequence ID" value="GME93178.1"/>
    <property type="molecule type" value="Genomic_DNA"/>
</dbReference>
<organism evidence="1 2">
    <name type="scientific">Candida boidinii</name>
    <name type="common">Yeast</name>
    <dbReference type="NCBI Taxonomy" id="5477"/>
    <lineage>
        <taxon>Eukaryota</taxon>
        <taxon>Fungi</taxon>
        <taxon>Dikarya</taxon>
        <taxon>Ascomycota</taxon>
        <taxon>Saccharomycotina</taxon>
        <taxon>Pichiomycetes</taxon>
        <taxon>Pichiales</taxon>
        <taxon>Pichiaceae</taxon>
        <taxon>Ogataea</taxon>
        <taxon>Ogataea/Candida clade</taxon>
    </lineage>
</organism>
<proteinExistence type="predicted"/>
<name>A0ACB5TR70_CANBO</name>
<keyword evidence="2" id="KW-1185">Reference proteome</keyword>
<evidence type="ECO:0000313" key="1">
    <source>
        <dbReference type="EMBL" id="GME93178.1"/>
    </source>
</evidence>
<sequence length="306" mass="34017">MRYSLATISTFLTSILSLTKADKAPECVDSPASSIARADFDNDSVHGVLEFATASNGTVKVHLDVTGLPKEGGPFYYHIHKYPVNEEYAKQNGLGLCEETGTHFNPYNAPAIECDSWDDDSMCQVGDLSGKHGWFNTTCVEFEYYDPYISLNPANKAYIGGTSVNFHFANMTRIICGNIEMVSSSVLNDYEEEEEGIEESEENERSEEFESEDNDEDLILSDNEDDEGELFSFDEQSFESKKHVYFKNDSSAYANDSSIYANGSKFDGGDEDCTTSYDDAGNNLFANLKKDFPIWVYAAAGLIALF</sequence>
<comment type="caution">
    <text evidence="1">The sequence shown here is derived from an EMBL/GenBank/DDBJ whole genome shotgun (WGS) entry which is preliminary data.</text>
</comment>
<gene>
    <name evidence="1" type="ORF">Cboi01_000303800</name>
</gene>
<accession>A0ACB5TR70</accession>
<evidence type="ECO:0000313" key="2">
    <source>
        <dbReference type="Proteomes" id="UP001165101"/>
    </source>
</evidence>
<protein>
    <submittedName>
        <fullName evidence="1">Unnamed protein product</fullName>
    </submittedName>
</protein>
<reference evidence="1" key="1">
    <citation type="submission" date="2023-04" db="EMBL/GenBank/DDBJ databases">
        <title>Candida boidinii NBRC 1967.</title>
        <authorList>
            <person name="Ichikawa N."/>
            <person name="Sato H."/>
            <person name="Tonouchi N."/>
        </authorList>
    </citation>
    <scope>NUCLEOTIDE SEQUENCE</scope>
    <source>
        <strain evidence="1">NBRC 1967</strain>
    </source>
</reference>